<protein>
    <recommendedName>
        <fullName evidence="1">Aminotransferase-like plant mobile domain-containing protein</fullName>
    </recommendedName>
</protein>
<evidence type="ECO:0000259" key="1">
    <source>
        <dbReference type="Pfam" id="PF10536"/>
    </source>
</evidence>
<dbReference type="PANTHER" id="PTHR46033">
    <property type="entry name" value="PROTEIN MAIN-LIKE 2"/>
    <property type="match status" value="1"/>
</dbReference>
<accession>A0A5C7IER4</accession>
<comment type="caution">
    <text evidence="2">The sequence shown here is derived from an EMBL/GenBank/DDBJ whole genome shotgun (WGS) entry which is preliminary data.</text>
</comment>
<reference evidence="3" key="1">
    <citation type="journal article" date="2019" name="Gigascience">
        <title>De novo genome assembly of the endangered Acer yangbiense, a plant species with extremely small populations endemic to Yunnan Province, China.</title>
        <authorList>
            <person name="Yang J."/>
            <person name="Wariss H.M."/>
            <person name="Tao L."/>
            <person name="Zhang R."/>
            <person name="Yun Q."/>
            <person name="Hollingsworth P."/>
            <person name="Dao Z."/>
            <person name="Luo G."/>
            <person name="Guo H."/>
            <person name="Ma Y."/>
            <person name="Sun W."/>
        </authorList>
    </citation>
    <scope>NUCLEOTIDE SEQUENCE [LARGE SCALE GENOMIC DNA]</scope>
    <source>
        <strain evidence="3">cv. Malutang</strain>
    </source>
</reference>
<feature type="domain" description="Aminotransferase-like plant mobile" evidence="1">
    <location>
        <begin position="72"/>
        <end position="187"/>
    </location>
</feature>
<dbReference type="EMBL" id="VAHF01000003">
    <property type="protein sequence ID" value="TXG67763.1"/>
    <property type="molecule type" value="Genomic_DNA"/>
</dbReference>
<dbReference type="Pfam" id="PF10536">
    <property type="entry name" value="PMD"/>
    <property type="match status" value="1"/>
</dbReference>
<organism evidence="2 3">
    <name type="scientific">Acer yangbiense</name>
    <dbReference type="NCBI Taxonomy" id="1000413"/>
    <lineage>
        <taxon>Eukaryota</taxon>
        <taxon>Viridiplantae</taxon>
        <taxon>Streptophyta</taxon>
        <taxon>Embryophyta</taxon>
        <taxon>Tracheophyta</taxon>
        <taxon>Spermatophyta</taxon>
        <taxon>Magnoliopsida</taxon>
        <taxon>eudicotyledons</taxon>
        <taxon>Gunneridae</taxon>
        <taxon>Pentapetalae</taxon>
        <taxon>rosids</taxon>
        <taxon>malvids</taxon>
        <taxon>Sapindales</taxon>
        <taxon>Sapindaceae</taxon>
        <taxon>Hippocastanoideae</taxon>
        <taxon>Acereae</taxon>
        <taxon>Acer</taxon>
    </lineage>
</organism>
<dbReference type="OrthoDB" id="1572276at2759"/>
<dbReference type="AlphaFoldDB" id="A0A5C7IER4"/>
<name>A0A5C7IER4_9ROSI</name>
<keyword evidence="3" id="KW-1185">Reference proteome</keyword>
<evidence type="ECO:0000313" key="3">
    <source>
        <dbReference type="Proteomes" id="UP000323000"/>
    </source>
</evidence>
<proteinExistence type="predicted"/>
<evidence type="ECO:0000313" key="2">
    <source>
        <dbReference type="EMBL" id="TXG67763.1"/>
    </source>
</evidence>
<dbReference type="PANTHER" id="PTHR46033:SF67">
    <property type="entry name" value="AMINOTRANSFERASE-LIKE, PLANT MOBILE DOMAIN FAMILY PROTEIN"/>
    <property type="match status" value="1"/>
</dbReference>
<dbReference type="Proteomes" id="UP000323000">
    <property type="component" value="Chromosome 3"/>
</dbReference>
<dbReference type="InterPro" id="IPR044824">
    <property type="entry name" value="MAIN-like"/>
</dbReference>
<gene>
    <name evidence="2" type="ORF">EZV62_009038</name>
</gene>
<sequence length="188" mass="21080">MYVITNVDAALDVGGGRVGVGAVVRNDRGVPIFAAGVCLIGGAESTKGSLFSRSEICNMIQDIKALLSVADERFLELRPKPNFIKLGEPRIAQWHKTMLGVENVRTVLNSAEESFDWCPYTKTLKNWNFPKFYAEKEIWVSVDPNRCEELESFARCLRVSELVSRGCVEHYFPHRVVMPFGLDQDLPA</sequence>
<dbReference type="GO" id="GO:0010073">
    <property type="term" value="P:meristem maintenance"/>
    <property type="evidence" value="ECO:0007669"/>
    <property type="project" value="InterPro"/>
</dbReference>
<dbReference type="InterPro" id="IPR019557">
    <property type="entry name" value="AminoTfrase-like_pln_mobile"/>
</dbReference>